<dbReference type="AlphaFoldDB" id="A0A8H7B4C4"/>
<feature type="transmembrane region" description="Helical" evidence="4">
    <location>
        <begin position="862"/>
        <end position="879"/>
    </location>
</feature>
<dbReference type="InterPro" id="IPR042188">
    <property type="entry name" value="MmgE/PrpD_sf_2"/>
</dbReference>
<dbReference type="EMBL" id="JAAABM010000007">
    <property type="protein sequence ID" value="KAF7676149.1"/>
    <property type="molecule type" value="Genomic_DNA"/>
</dbReference>
<dbReference type="Gene3D" id="3.30.1330.120">
    <property type="entry name" value="2-methylcitrate dehydratase PrpD"/>
    <property type="match status" value="1"/>
</dbReference>
<comment type="caution">
    <text evidence="7">The sequence shown here is derived from an EMBL/GenBank/DDBJ whole genome shotgun (WGS) entry which is preliminary data.</text>
</comment>
<dbReference type="InterPro" id="IPR005656">
    <property type="entry name" value="MmgE_PrpD"/>
</dbReference>
<sequence length="1087" mass="121542">MASLKSSVPQTLSKREYDPEIKDMASYIHNTPVDSELAFDTARWVFVDTLGCGLEGLRFEQCRKILGPVVEGTTVPNGCKVPGTNYQMDPVNGAFNIGAMIRWLDFNDCWLAAEWGHPSDNLGAILATADWITRTNKAGGNLGNGKIFKVRDVLEAMIRAHEIQGCMALENSFNKVGLDHVILVKLASTAVVSKMMGLSEAQTRDAISQAFVDGQSMRTYRHSPNTMSRKSWAAGDACQTAVNLVLKVMKGEQGLPTVLSAPTWGFYDVNFGGKPFQFQRGYGSYVMENVLFKVSYPAEFHSQTAVEAAQRLNKKLAAMGKSAKDIEGVVNRTHEACIRIIDKQFKPMENFADRDHCVQYMVSTMFVFNRLEATDYPDDSEAATSELVESLRQRISCVEDPQFTKDYHDPEKRTISNALTVTLKDGTVLEEEVVEAPLGHRLRREEAKPEILAKYKRHLGPHYPSQHVDKLVALAQDSKTLDNMDIDEYVDLAPHGRVLNKYFLRAPNLACAHYQSFFAEPSYIVYQPSAEVTRPSPLPSRLSRLHLWTLVQLSPINDMSTTSRTALTGGNSADSLDDAEKGMYDSTLELTAPGFVYMEQKRPIHIVTSLLPASPVHQGITPCTSVPELSLSLPSGRKPTDAAELDTTVKKPAGEKPQKPKISRWILFDLWFNTYRKFFTFVTLLNLTGIILSACGRFKYAEEHLGALVLGNLLCAILMRNELWMRFLYLVAIYGLGWAPVCVKLAATSVLQHVGGIHSGCALSGAAWLVYKCVDIIRYRAVQHPAVIASGIITNFFIIVSVLSAFPWVRNTYHNVFEKHHRFVGWLGLAMTWVFVIMGNTYDIKRGEWRTTAHSLLSAQELWFAVFMTIFVLIPWVTLREVSVEVEIPSPKVAVLKFERGMQQGLLGRISRTSIMEYHAFGIISEGRDATHHYMICGVQGDFTKNLVVNPPKTVWTRELKFAGVGHASAMFKRGIRICTGTGIGAALSTCIQSPNWFLIWIGSDQERTFGPTVTGLIHKHIEPERMILWDSKKRGGRPDTMELLRDTWKRFGAEVIFITSNSQGNDEMMQGCAKEGMHAFGTLWDF</sequence>
<keyword evidence="8" id="KW-1185">Reference proteome</keyword>
<feature type="transmembrane region" description="Helical" evidence="4">
    <location>
        <begin position="727"/>
        <end position="747"/>
    </location>
</feature>
<dbReference type="GO" id="GO:0051537">
    <property type="term" value="F:2 iron, 2 sulfur cluster binding"/>
    <property type="evidence" value="ECO:0007669"/>
    <property type="project" value="InterPro"/>
</dbReference>
<evidence type="ECO:0000256" key="1">
    <source>
        <dbReference type="ARBA" id="ARBA00006174"/>
    </source>
</evidence>
<dbReference type="NCBIfam" id="TIGR02330">
    <property type="entry name" value="prpD"/>
    <property type="match status" value="1"/>
</dbReference>
<dbReference type="GO" id="GO:0047547">
    <property type="term" value="F:2-methylcitrate dehydratase activity"/>
    <property type="evidence" value="ECO:0007669"/>
    <property type="project" value="InterPro"/>
</dbReference>
<dbReference type="GO" id="GO:0019679">
    <property type="term" value="P:propionate metabolic process, methylcitrate cycle"/>
    <property type="evidence" value="ECO:0007669"/>
    <property type="project" value="InterPro"/>
</dbReference>
<dbReference type="Gene3D" id="1.10.4100.10">
    <property type="entry name" value="2-methylcitrate dehydratase PrpD"/>
    <property type="match status" value="1"/>
</dbReference>
<dbReference type="RefSeq" id="XP_038786390.1">
    <property type="nucleotide sequence ID" value="XM_038930701.1"/>
</dbReference>
<dbReference type="InterPro" id="IPR045337">
    <property type="entry name" value="MmgE_PrpD_C"/>
</dbReference>
<evidence type="ECO:0000256" key="3">
    <source>
        <dbReference type="SAM" id="MobiDB-lite"/>
    </source>
</evidence>
<proteinExistence type="inferred from homology"/>
<reference evidence="7" key="2">
    <citation type="submission" date="2020-08" db="EMBL/GenBank/DDBJ databases">
        <title>Draft Genome Sequence of Cumin Blight Pathogen Alternaria burnsii.</title>
        <authorList>
            <person name="Feng Z."/>
        </authorList>
    </citation>
    <scope>NUCLEOTIDE SEQUENCE</scope>
    <source>
        <strain evidence="7">CBS107.38</strain>
    </source>
</reference>
<feature type="transmembrane region" description="Helical" evidence="4">
    <location>
        <begin position="823"/>
        <end position="842"/>
    </location>
</feature>
<dbReference type="SUPFAM" id="SSF103378">
    <property type="entry name" value="2-methylcitrate dehydratase PrpD"/>
    <property type="match status" value="1"/>
</dbReference>
<dbReference type="Pfam" id="PF03972">
    <property type="entry name" value="MmgE_PrpD_N"/>
    <property type="match status" value="1"/>
</dbReference>
<dbReference type="InterPro" id="IPR042183">
    <property type="entry name" value="MmgE/PrpD_sf_1"/>
</dbReference>
<evidence type="ECO:0000259" key="5">
    <source>
        <dbReference type="Pfam" id="PF03972"/>
    </source>
</evidence>
<dbReference type="FunFam" id="3.30.1330.120:FF:000001">
    <property type="entry name" value="2-methylcitrate dehydratase"/>
    <property type="match status" value="1"/>
</dbReference>
<feature type="domain" description="MmgE/PrpD C-terminal" evidence="6">
    <location>
        <begin position="296"/>
        <end position="473"/>
    </location>
</feature>
<feature type="transmembrane region" description="Helical" evidence="4">
    <location>
        <begin position="678"/>
        <end position="695"/>
    </location>
</feature>
<dbReference type="PANTHER" id="PTHR16943:SF16">
    <property type="entry name" value="2-METHYLCITRATE DEHYDRATASE-RELATED"/>
    <property type="match status" value="1"/>
</dbReference>
<dbReference type="GO" id="GO:0005739">
    <property type="term" value="C:mitochondrion"/>
    <property type="evidence" value="ECO:0007669"/>
    <property type="project" value="TreeGrafter"/>
</dbReference>
<accession>A0A8H7B4C4</accession>
<dbReference type="NCBIfam" id="NF006943">
    <property type="entry name" value="PRK09425.1"/>
    <property type="match status" value="1"/>
</dbReference>
<evidence type="ECO:0000259" key="6">
    <source>
        <dbReference type="Pfam" id="PF19305"/>
    </source>
</evidence>
<feature type="transmembrane region" description="Helical" evidence="4">
    <location>
        <begin position="786"/>
        <end position="808"/>
    </location>
</feature>
<dbReference type="GeneID" id="62203879"/>
<gene>
    <name evidence="7" type="ORF">GT037_005654</name>
</gene>
<reference evidence="7" key="1">
    <citation type="submission" date="2020-01" db="EMBL/GenBank/DDBJ databases">
        <authorList>
            <person name="Feng Z.H.Z."/>
        </authorList>
    </citation>
    <scope>NUCLEOTIDE SEQUENCE</scope>
    <source>
        <strain evidence="7">CBS107.38</strain>
    </source>
</reference>
<keyword evidence="4" id="KW-0812">Transmembrane</keyword>
<organism evidence="7 8">
    <name type="scientific">Alternaria burnsii</name>
    <dbReference type="NCBI Taxonomy" id="1187904"/>
    <lineage>
        <taxon>Eukaryota</taxon>
        <taxon>Fungi</taxon>
        <taxon>Dikarya</taxon>
        <taxon>Ascomycota</taxon>
        <taxon>Pezizomycotina</taxon>
        <taxon>Dothideomycetes</taxon>
        <taxon>Pleosporomycetidae</taxon>
        <taxon>Pleosporales</taxon>
        <taxon>Pleosporineae</taxon>
        <taxon>Pleosporaceae</taxon>
        <taxon>Alternaria</taxon>
        <taxon>Alternaria sect. Alternaria</taxon>
    </lineage>
</organism>
<keyword evidence="4" id="KW-0472">Membrane</keyword>
<dbReference type="Pfam" id="PF19305">
    <property type="entry name" value="MmgE_PrpD_C"/>
    <property type="match status" value="1"/>
</dbReference>
<protein>
    <submittedName>
        <fullName evidence="7">2-methylcitrate dehydratase</fullName>
    </submittedName>
</protein>
<name>A0A8H7B4C4_9PLEO</name>
<feature type="domain" description="MmgE/PrpD N-terminal" evidence="5">
    <location>
        <begin position="23"/>
        <end position="279"/>
    </location>
</feature>
<feature type="region of interest" description="Disordered" evidence="3">
    <location>
        <begin position="632"/>
        <end position="657"/>
    </location>
</feature>
<dbReference type="InterPro" id="IPR012705">
    <property type="entry name" value="2Me_IsoCit_deHydtase_PrpD"/>
</dbReference>
<dbReference type="PANTHER" id="PTHR16943">
    <property type="entry name" value="2-METHYLCITRATE DEHYDRATASE-RELATED"/>
    <property type="match status" value="1"/>
</dbReference>
<comment type="similarity">
    <text evidence="1">Belongs to the PrpD family.</text>
</comment>
<evidence type="ECO:0000313" key="8">
    <source>
        <dbReference type="Proteomes" id="UP000596902"/>
    </source>
</evidence>
<feature type="compositionally biased region" description="Basic and acidic residues" evidence="3">
    <location>
        <begin position="647"/>
        <end position="657"/>
    </location>
</feature>
<dbReference type="InterPro" id="IPR045336">
    <property type="entry name" value="MmgE_PrpD_N"/>
</dbReference>
<feature type="transmembrane region" description="Helical" evidence="4">
    <location>
        <begin position="753"/>
        <end position="774"/>
    </location>
</feature>
<dbReference type="InterPro" id="IPR036148">
    <property type="entry name" value="MmgE/PrpD_sf"/>
</dbReference>
<keyword evidence="4" id="KW-1133">Transmembrane helix</keyword>
<evidence type="ECO:0000256" key="4">
    <source>
        <dbReference type="SAM" id="Phobius"/>
    </source>
</evidence>
<evidence type="ECO:0000313" key="7">
    <source>
        <dbReference type="EMBL" id="KAF7676149.1"/>
    </source>
</evidence>
<dbReference type="Proteomes" id="UP000596902">
    <property type="component" value="Unassembled WGS sequence"/>
</dbReference>
<keyword evidence="2" id="KW-0456">Lyase</keyword>
<evidence type="ECO:0000256" key="2">
    <source>
        <dbReference type="ARBA" id="ARBA00023239"/>
    </source>
</evidence>